<sequence length="904" mass="94922">MSLFRARRSRFATRDPARVSSATRVEVVTEGILLRRLQGDPSLEGVGAVILDEFHERNLDADLALALCLDAQRWTRPDLRLLVMSATLGGGLAEGVQELMTSCQEEGAAAAPDSGDRRQTVPVVVSEGRSFPVTTVYLGAPVRRDGGRLARAVADAILGALDHDAGDVLAFLPGVAEIRQAQQLLREEAPRGVRVLPLHGNLAPEQQDEAIRPSPSGARRVVLATPIAESSITIDGVRVVVDSGLRRAPVFDEGSGFSRLRTERVSVASADQRRGRAGRTGPGVCYRLWDPSDDLDESTAPEIADADLAPLALELAAWGDPAGDSLPWLEAPDPGRMEVARQLLRDLGAVDEKGAVTEGGRRMAALGLHPRFAHLVLRSRDLGCEELGCIVASLLSERDILRGSGTGGGGGGPQSADIALRLSALAGDGPIIVDRAGAQRVLQGARQLLRQLRAAAASTAAAADSDSDPAGGDADGDGGGEGEDEGEDEGEWSASEEQARPQPAGADPKDPIATGAGGVGIGARAFSEAWQDQALRRGLVGALVALAYPDRIAQRRDAGSSGGRATFVLSSGRPVRLLDPGDPLKDAQYIAVAELSGGRDGRNDAARLGAALTLSAIKTHLASEIREEVAVFWAPASKVVLARRQSRLGSLVLSEAPAEVGDDRALPVLFKALQDGGWASLPIPPAVEAWRHRAAWLRAAEVAALGASALPDLSEGALLGSLHAWLAPYAAGVRGRAALSKLDWGAVIRGLMTWEQQQRVEADAPSHVTLPTGSRVPIEYGSRSQPTARARLQECFGLVDTPRLGGLARVPLLLELLSPAQRPLQVTADLASFWATSYSDVRKDMAGRYPKHVWPVDPLNAEATRLTKKAQAMQQAQQPAGGGGASSGSNSSSGGGGQGKKKRR</sequence>
<feature type="domain" description="Helicase ATP-binding" evidence="4">
    <location>
        <begin position="1"/>
        <end position="106"/>
    </location>
</feature>
<feature type="region of interest" description="Disordered" evidence="3">
    <location>
        <begin position="459"/>
        <end position="516"/>
    </location>
</feature>
<dbReference type="AlphaFoldDB" id="A0A0D2KRQ6"/>
<evidence type="ECO:0000256" key="1">
    <source>
        <dbReference type="ARBA" id="ARBA00022801"/>
    </source>
</evidence>
<evidence type="ECO:0000313" key="6">
    <source>
        <dbReference type="EMBL" id="KIY98238.1"/>
    </source>
</evidence>
<dbReference type="PROSITE" id="PS51192">
    <property type="entry name" value="HELICASE_ATP_BIND_1"/>
    <property type="match status" value="1"/>
</dbReference>
<dbReference type="STRING" id="145388.A0A0D2KRQ6"/>
<proteinExistence type="predicted"/>
<dbReference type="Proteomes" id="UP000054498">
    <property type="component" value="Unassembled WGS sequence"/>
</dbReference>
<evidence type="ECO:0000259" key="5">
    <source>
        <dbReference type="PROSITE" id="PS51194"/>
    </source>
</evidence>
<keyword evidence="2 6" id="KW-0347">Helicase</keyword>
<evidence type="ECO:0000256" key="3">
    <source>
        <dbReference type="SAM" id="MobiDB-lite"/>
    </source>
</evidence>
<dbReference type="EMBL" id="KK102259">
    <property type="protein sequence ID" value="KIY98238.1"/>
    <property type="molecule type" value="Genomic_DNA"/>
</dbReference>
<dbReference type="Pfam" id="PF04408">
    <property type="entry name" value="WHD_HA2"/>
    <property type="match status" value="1"/>
</dbReference>
<evidence type="ECO:0000259" key="4">
    <source>
        <dbReference type="PROSITE" id="PS51192"/>
    </source>
</evidence>
<evidence type="ECO:0000256" key="2">
    <source>
        <dbReference type="ARBA" id="ARBA00022806"/>
    </source>
</evidence>
<dbReference type="InterPro" id="IPR007502">
    <property type="entry name" value="Helicase-assoc_dom"/>
</dbReference>
<keyword evidence="7" id="KW-1185">Reference proteome</keyword>
<dbReference type="SMART" id="SM00847">
    <property type="entry name" value="HA2"/>
    <property type="match status" value="1"/>
</dbReference>
<reference evidence="6 7" key="1">
    <citation type="journal article" date="2013" name="BMC Genomics">
        <title>Reconstruction of the lipid metabolism for the microalga Monoraphidium neglectum from its genome sequence reveals characteristics suitable for biofuel production.</title>
        <authorList>
            <person name="Bogen C."/>
            <person name="Al-Dilaimi A."/>
            <person name="Albersmeier A."/>
            <person name="Wichmann J."/>
            <person name="Grundmann M."/>
            <person name="Rupp O."/>
            <person name="Lauersen K.J."/>
            <person name="Blifernez-Klassen O."/>
            <person name="Kalinowski J."/>
            <person name="Goesmann A."/>
            <person name="Mussgnug J.H."/>
            <person name="Kruse O."/>
        </authorList>
    </citation>
    <scope>NUCLEOTIDE SEQUENCE [LARGE SCALE GENOMIC DNA]</scope>
    <source>
        <strain evidence="6 7">SAG 48.87</strain>
    </source>
</reference>
<dbReference type="SMART" id="SM00490">
    <property type="entry name" value="HELICc"/>
    <property type="match status" value="1"/>
</dbReference>
<dbReference type="KEGG" id="mng:MNEG_9723"/>
<keyword evidence="2 6" id="KW-0067">ATP-binding</keyword>
<dbReference type="EC" id="3.6.1.-" evidence="6"/>
<dbReference type="SUPFAM" id="SSF52540">
    <property type="entry name" value="P-loop containing nucleoside triphosphate hydrolases"/>
    <property type="match status" value="2"/>
</dbReference>
<dbReference type="GO" id="GO:0016787">
    <property type="term" value="F:hydrolase activity"/>
    <property type="evidence" value="ECO:0007669"/>
    <property type="project" value="UniProtKB-KW"/>
</dbReference>
<protein>
    <submittedName>
        <fullName evidence="6">ATP-dependent helicase HrpB</fullName>
        <ecNumber evidence="6">3.6.1.-</ecNumber>
    </submittedName>
</protein>
<dbReference type="InterPro" id="IPR027417">
    <property type="entry name" value="P-loop_NTPase"/>
</dbReference>
<dbReference type="CDD" id="cd18791">
    <property type="entry name" value="SF2_C_RHA"/>
    <property type="match status" value="1"/>
</dbReference>
<evidence type="ECO:0000313" key="7">
    <source>
        <dbReference type="Proteomes" id="UP000054498"/>
    </source>
</evidence>
<dbReference type="InterPro" id="IPR014001">
    <property type="entry name" value="Helicase_ATP-bd"/>
</dbReference>
<dbReference type="GO" id="GO:0004386">
    <property type="term" value="F:helicase activity"/>
    <property type="evidence" value="ECO:0007669"/>
    <property type="project" value="UniProtKB-KW"/>
</dbReference>
<dbReference type="InterPro" id="IPR001650">
    <property type="entry name" value="Helicase_C-like"/>
</dbReference>
<gene>
    <name evidence="6" type="ORF">MNEG_9723</name>
</gene>
<accession>A0A0D2KRQ6</accession>
<dbReference type="InterPro" id="IPR013689">
    <property type="entry name" value="RNA_helicase_ATP-dep_HrpB_C"/>
</dbReference>
<dbReference type="PROSITE" id="PS51194">
    <property type="entry name" value="HELICASE_CTER"/>
    <property type="match status" value="1"/>
</dbReference>
<dbReference type="PANTHER" id="PTHR43519">
    <property type="entry name" value="ATP-DEPENDENT RNA HELICASE HRPB"/>
    <property type="match status" value="1"/>
</dbReference>
<dbReference type="InterPro" id="IPR048333">
    <property type="entry name" value="HA2_WH"/>
</dbReference>
<dbReference type="OrthoDB" id="42344at2759"/>
<dbReference type="Gene3D" id="3.40.50.300">
    <property type="entry name" value="P-loop containing nucleotide triphosphate hydrolases"/>
    <property type="match status" value="2"/>
</dbReference>
<keyword evidence="2 6" id="KW-0547">Nucleotide-binding</keyword>
<organism evidence="6 7">
    <name type="scientific">Monoraphidium neglectum</name>
    <dbReference type="NCBI Taxonomy" id="145388"/>
    <lineage>
        <taxon>Eukaryota</taxon>
        <taxon>Viridiplantae</taxon>
        <taxon>Chlorophyta</taxon>
        <taxon>core chlorophytes</taxon>
        <taxon>Chlorophyceae</taxon>
        <taxon>CS clade</taxon>
        <taxon>Sphaeropleales</taxon>
        <taxon>Selenastraceae</taxon>
        <taxon>Monoraphidium</taxon>
    </lineage>
</organism>
<feature type="compositionally biased region" description="Low complexity" evidence="3">
    <location>
        <begin position="459"/>
        <end position="472"/>
    </location>
</feature>
<dbReference type="Pfam" id="PF00271">
    <property type="entry name" value="Helicase_C"/>
    <property type="match status" value="1"/>
</dbReference>
<dbReference type="GeneID" id="25742598"/>
<name>A0A0D2KRQ6_9CHLO</name>
<feature type="compositionally biased region" description="Acidic residues" evidence="3">
    <location>
        <begin position="474"/>
        <end position="491"/>
    </location>
</feature>
<dbReference type="RefSeq" id="XP_013897258.1">
    <property type="nucleotide sequence ID" value="XM_014041804.1"/>
</dbReference>
<dbReference type="PANTHER" id="PTHR43519:SF1">
    <property type="entry name" value="ATP-DEPENDENT RNA HELICASE HRPB"/>
    <property type="match status" value="1"/>
</dbReference>
<dbReference type="Pfam" id="PF08482">
    <property type="entry name" value="HrpB_C"/>
    <property type="match status" value="1"/>
</dbReference>
<keyword evidence="1 6" id="KW-0378">Hydrolase</keyword>
<feature type="domain" description="Helicase C-terminal" evidence="5">
    <location>
        <begin position="153"/>
        <end position="319"/>
    </location>
</feature>
<feature type="region of interest" description="Disordered" evidence="3">
    <location>
        <begin position="866"/>
        <end position="904"/>
    </location>
</feature>
<feature type="compositionally biased region" description="Low complexity" evidence="3">
    <location>
        <begin position="869"/>
        <end position="879"/>
    </location>
</feature>
<dbReference type="Gene3D" id="1.20.120.1080">
    <property type="match status" value="1"/>
</dbReference>